<dbReference type="GO" id="GO:0009736">
    <property type="term" value="P:cytokinin-activated signaling pathway"/>
    <property type="evidence" value="ECO:0007669"/>
    <property type="project" value="UniProtKB-KW"/>
</dbReference>
<dbReference type="PANTHER" id="PTHR28242:SF52">
    <property type="entry name" value="PHOSPHORELAY INTERMEDIATE PROTEIN YPD1"/>
    <property type="match status" value="1"/>
</dbReference>
<dbReference type="AlphaFoldDB" id="A0AAD8JCN2"/>
<dbReference type="FunFam" id="1.20.120.160:FF:000001">
    <property type="entry name" value="Histidine-containing phosphotransfer protein 1"/>
    <property type="match status" value="1"/>
</dbReference>
<dbReference type="GO" id="GO:0005634">
    <property type="term" value="C:nucleus"/>
    <property type="evidence" value="ECO:0007669"/>
    <property type="project" value="UniProtKB-SubCell"/>
</dbReference>
<evidence type="ECO:0000256" key="1">
    <source>
        <dbReference type="ARBA" id="ARBA00022490"/>
    </source>
</evidence>
<dbReference type="InterPro" id="IPR036641">
    <property type="entry name" value="HPT_dom_sf"/>
</dbReference>
<name>A0AAD8JCN2_9APIA</name>
<reference evidence="8" key="2">
    <citation type="submission" date="2023-05" db="EMBL/GenBank/DDBJ databases">
        <authorList>
            <person name="Schelkunov M.I."/>
        </authorList>
    </citation>
    <scope>NUCLEOTIDE SEQUENCE</scope>
    <source>
        <strain evidence="8">Hsosn_3</strain>
        <tissue evidence="8">Leaf</tissue>
    </source>
</reference>
<feature type="domain" description="HPt" evidence="7">
    <location>
        <begin position="38"/>
        <end position="144"/>
    </location>
</feature>
<keyword evidence="2 6" id="KW-0932">Cytokinin signaling pathway</keyword>
<dbReference type="GO" id="GO:0009927">
    <property type="term" value="F:histidine phosphotransfer kinase activity"/>
    <property type="evidence" value="ECO:0007669"/>
    <property type="project" value="UniProtKB-UniRule"/>
</dbReference>
<sequence length="152" mass="17390">MEVVQLQRRYIEYATSLFNEGYLDDLFVQLQRLQDASNPEFVAEVISTYFKDSEKTLNNLNEIMYQQRIDFKKVDACVQKLKGSSSSIGAQRIVNACIALCTSYEEQNIVACRRCAAQVTQEYTAVKDKLQNLFWLEQQIVIAGGVVPVLYN</sequence>
<evidence type="ECO:0000256" key="6">
    <source>
        <dbReference type="RuleBase" id="RU369004"/>
    </source>
</evidence>
<evidence type="ECO:0000256" key="2">
    <source>
        <dbReference type="ARBA" id="ARBA00022864"/>
    </source>
</evidence>
<evidence type="ECO:0000256" key="4">
    <source>
        <dbReference type="ARBA" id="ARBA00023242"/>
    </source>
</evidence>
<proteinExistence type="predicted"/>
<dbReference type="GO" id="GO:0005829">
    <property type="term" value="C:cytosol"/>
    <property type="evidence" value="ECO:0007669"/>
    <property type="project" value="UniProtKB-SubCell"/>
</dbReference>
<organism evidence="8 9">
    <name type="scientific">Heracleum sosnowskyi</name>
    <dbReference type="NCBI Taxonomy" id="360622"/>
    <lineage>
        <taxon>Eukaryota</taxon>
        <taxon>Viridiplantae</taxon>
        <taxon>Streptophyta</taxon>
        <taxon>Embryophyta</taxon>
        <taxon>Tracheophyta</taxon>
        <taxon>Spermatophyta</taxon>
        <taxon>Magnoliopsida</taxon>
        <taxon>eudicotyledons</taxon>
        <taxon>Gunneridae</taxon>
        <taxon>Pentapetalae</taxon>
        <taxon>asterids</taxon>
        <taxon>campanulids</taxon>
        <taxon>Apiales</taxon>
        <taxon>Apiaceae</taxon>
        <taxon>Apioideae</taxon>
        <taxon>apioid superclade</taxon>
        <taxon>Tordylieae</taxon>
        <taxon>Tordyliinae</taxon>
        <taxon>Heracleum</taxon>
    </lineage>
</organism>
<evidence type="ECO:0000313" key="9">
    <source>
        <dbReference type="Proteomes" id="UP001237642"/>
    </source>
</evidence>
<evidence type="ECO:0000259" key="7">
    <source>
        <dbReference type="PROSITE" id="PS50894"/>
    </source>
</evidence>
<comment type="subcellular location">
    <subcellularLocation>
        <location evidence="6">Cytoplasm</location>
        <location evidence="6">Cytosol</location>
    </subcellularLocation>
    <subcellularLocation>
        <location evidence="6">Nucleus</location>
    </subcellularLocation>
</comment>
<comment type="function">
    <text evidence="6">Functions as a two-component phosphorelay mediators between cytokinin sensor histidine kinases and response regulators (B-type ARRs). Plays an important role in propagating cytokinin signal transduction.</text>
</comment>
<dbReference type="Gene3D" id="1.20.120.160">
    <property type="entry name" value="HPT domain"/>
    <property type="match status" value="1"/>
</dbReference>
<dbReference type="InterPro" id="IPR045871">
    <property type="entry name" value="AHP1-5/YPD1"/>
</dbReference>
<comment type="domain">
    <text evidence="6">Histidine-containing phosphotransfer domain (HPt) contains an active histidine that mediates the phosphotransfer.</text>
</comment>
<dbReference type="PANTHER" id="PTHR28242">
    <property type="entry name" value="PHOSPHORELAY INTERMEDIATE PROTEIN YPD1"/>
    <property type="match status" value="1"/>
</dbReference>
<dbReference type="Proteomes" id="UP001237642">
    <property type="component" value="Unassembled WGS sequence"/>
</dbReference>
<dbReference type="Pfam" id="PF01627">
    <property type="entry name" value="Hpt"/>
    <property type="match status" value="1"/>
</dbReference>
<comment type="caution">
    <text evidence="8">The sequence shown here is derived from an EMBL/GenBank/DDBJ whole genome shotgun (WGS) entry which is preliminary data.</text>
</comment>
<keyword evidence="4" id="KW-0539">Nucleus</keyword>
<evidence type="ECO:0000313" key="8">
    <source>
        <dbReference type="EMBL" id="KAK1400648.1"/>
    </source>
</evidence>
<dbReference type="InterPro" id="IPR008207">
    <property type="entry name" value="Sig_transdc_His_kin_Hpt_dom"/>
</dbReference>
<accession>A0AAD8JCN2</accession>
<dbReference type="EMBL" id="JAUIZM010000001">
    <property type="protein sequence ID" value="KAK1400648.1"/>
    <property type="molecule type" value="Genomic_DNA"/>
</dbReference>
<keyword evidence="1" id="KW-0963">Cytoplasm</keyword>
<dbReference type="PROSITE" id="PS50894">
    <property type="entry name" value="HPT"/>
    <property type="match status" value="1"/>
</dbReference>
<evidence type="ECO:0000256" key="3">
    <source>
        <dbReference type="ARBA" id="ARBA00023012"/>
    </source>
</evidence>
<dbReference type="SUPFAM" id="SSF47226">
    <property type="entry name" value="Histidine-containing phosphotransfer domain, HPT domain"/>
    <property type="match status" value="1"/>
</dbReference>
<comment type="caution">
    <text evidence="5">Lacks conserved residue(s) required for the propagation of feature annotation.</text>
</comment>
<dbReference type="GO" id="GO:0000160">
    <property type="term" value="P:phosphorelay signal transduction system"/>
    <property type="evidence" value="ECO:0007669"/>
    <property type="project" value="UniProtKB-UniRule"/>
</dbReference>
<keyword evidence="3 6" id="KW-0902">Two-component regulatory system</keyword>
<protein>
    <recommendedName>
        <fullName evidence="6">Histidine-containing phosphotransfer protein</fullName>
    </recommendedName>
</protein>
<gene>
    <name evidence="8" type="ORF">POM88_000253</name>
</gene>
<keyword evidence="9" id="KW-1185">Reference proteome</keyword>
<dbReference type="GO" id="GO:0043424">
    <property type="term" value="F:protein histidine kinase binding"/>
    <property type="evidence" value="ECO:0007669"/>
    <property type="project" value="UniProtKB-UniRule"/>
</dbReference>
<reference evidence="8" key="1">
    <citation type="submission" date="2023-02" db="EMBL/GenBank/DDBJ databases">
        <title>Genome of toxic invasive species Heracleum sosnowskyi carries increased number of genes despite the absence of recent whole-genome duplications.</title>
        <authorList>
            <person name="Schelkunov M."/>
            <person name="Shtratnikova V."/>
            <person name="Makarenko M."/>
            <person name="Klepikova A."/>
            <person name="Omelchenko D."/>
            <person name="Novikova G."/>
            <person name="Obukhova E."/>
            <person name="Bogdanov V."/>
            <person name="Penin A."/>
            <person name="Logacheva M."/>
        </authorList>
    </citation>
    <scope>NUCLEOTIDE SEQUENCE</scope>
    <source>
        <strain evidence="8">Hsosn_3</strain>
        <tissue evidence="8">Leaf</tissue>
    </source>
</reference>
<evidence type="ECO:0000256" key="5">
    <source>
        <dbReference type="PROSITE-ProRule" id="PRU00110"/>
    </source>
</evidence>